<dbReference type="AlphaFoldDB" id="A0A2G4YSA2"/>
<dbReference type="CDD" id="cd07112">
    <property type="entry name" value="ALDH_GABALDH-PuuC"/>
    <property type="match status" value="1"/>
</dbReference>
<dbReference type="Pfam" id="PF00171">
    <property type="entry name" value="Aldedh"/>
    <property type="match status" value="1"/>
</dbReference>
<reference evidence="6 7" key="1">
    <citation type="submission" date="2017-10" db="EMBL/GenBank/DDBJ databases">
        <title>Frigbacter circumglobatus gen. nov. sp. nov., isolated from sediment cultured in situ.</title>
        <authorList>
            <person name="Zhao Z."/>
        </authorList>
    </citation>
    <scope>NUCLEOTIDE SEQUENCE [LARGE SCALE GENOMIC DNA]</scope>
    <source>
        <strain evidence="6 7">ZYL</strain>
    </source>
</reference>
<dbReference type="Gene3D" id="3.40.605.10">
    <property type="entry name" value="Aldehyde Dehydrogenase, Chain A, domain 1"/>
    <property type="match status" value="1"/>
</dbReference>
<sequence length="495" mass="53313">MTTVDYWTEKAGVLSIRNQAFINGRFVDALSEKTFDNINPATAQSLGPVAECDTADVDVAVKAARTVFETGQWSRMHPAQRGKRLMRLGALILEHKEELALLESLDMGKPISDALAIDIPGCARCIHWYGEAADKLMDEIAPTAHDALAMVTREALGVIGVVVPWNFPLLMACWKIGPALAAGNSIVLKPAEQSPLSILKLAELATEAGIPDGVLNVLPGFGETAGQALGLHMDVDMIAFTGSTQVGKYFMQYSGQSNLKRVSLECGGKSPHIVMKDCPDLDKAAEAAASAIFFNQGEVCTAGSRLLVDRAIKDDFMERLMVASTSHIVGDPLDPATTLGALVEKGHMERVLGFIDSAKTEGAELKLGGCRSAGRDGYFIDPTIFDGVTSDMTIAREEIFGPVLSVLSFDGEEEAVKLANDTIYGLAAGIWSRDISQAHRMARAVRAGTVWVNCWDPTGDMTIPFGGFKQSGFGRDKSLHAMEKYTDLKTTWVQL</sequence>
<dbReference type="InterPro" id="IPR016160">
    <property type="entry name" value="Ald_DH_CS_CYS"/>
</dbReference>
<evidence type="ECO:0000256" key="1">
    <source>
        <dbReference type="ARBA" id="ARBA00009986"/>
    </source>
</evidence>
<dbReference type="FunFam" id="3.40.309.10:FF:000012">
    <property type="entry name" value="Betaine aldehyde dehydrogenase"/>
    <property type="match status" value="1"/>
</dbReference>
<dbReference type="PANTHER" id="PTHR11699">
    <property type="entry name" value="ALDEHYDE DEHYDROGENASE-RELATED"/>
    <property type="match status" value="1"/>
</dbReference>
<dbReference type="InterPro" id="IPR016162">
    <property type="entry name" value="Ald_DH_N"/>
</dbReference>
<dbReference type="InParanoid" id="A0A2G4YSA2"/>
<evidence type="ECO:0000313" key="7">
    <source>
        <dbReference type="Proteomes" id="UP000229730"/>
    </source>
</evidence>
<dbReference type="Gene3D" id="3.40.309.10">
    <property type="entry name" value="Aldehyde Dehydrogenase, Chain A, domain 2"/>
    <property type="match status" value="1"/>
</dbReference>
<keyword evidence="2 4" id="KW-0560">Oxidoreductase</keyword>
<feature type="domain" description="Aldehyde dehydrogenase" evidence="5">
    <location>
        <begin position="27"/>
        <end position="490"/>
    </location>
</feature>
<comment type="similarity">
    <text evidence="1 4">Belongs to the aldehyde dehydrogenase family.</text>
</comment>
<dbReference type="InterPro" id="IPR016163">
    <property type="entry name" value="Ald_DH_C"/>
</dbReference>
<name>A0A2G4YSA2_9PROT</name>
<accession>A0A2G4YSA2</accession>
<dbReference type="RefSeq" id="WP_099472112.1">
    <property type="nucleotide sequence ID" value="NZ_CP041025.1"/>
</dbReference>
<dbReference type="GO" id="GO:0004030">
    <property type="term" value="F:aldehyde dehydrogenase [NAD(P)+] activity"/>
    <property type="evidence" value="ECO:0007669"/>
    <property type="project" value="UniProtKB-ARBA"/>
</dbReference>
<protein>
    <submittedName>
        <fullName evidence="6">Aldehyde dehydrogenase PuuC</fullName>
    </submittedName>
</protein>
<feature type="active site" evidence="3">
    <location>
        <position position="265"/>
    </location>
</feature>
<dbReference type="InterPro" id="IPR015590">
    <property type="entry name" value="Aldehyde_DH_dom"/>
</dbReference>
<dbReference type="PROSITE" id="PS00687">
    <property type="entry name" value="ALDEHYDE_DEHYDR_GLU"/>
    <property type="match status" value="1"/>
</dbReference>
<proteinExistence type="inferred from homology"/>
<evidence type="ECO:0000256" key="3">
    <source>
        <dbReference type="PROSITE-ProRule" id="PRU10007"/>
    </source>
</evidence>
<dbReference type="FunCoup" id="A0A2G4YSA2">
    <property type="interactions" value="285"/>
</dbReference>
<dbReference type="InterPro" id="IPR016161">
    <property type="entry name" value="Ald_DH/histidinol_DH"/>
</dbReference>
<keyword evidence="7" id="KW-1185">Reference proteome</keyword>
<dbReference type="EMBL" id="PDEM01000016">
    <property type="protein sequence ID" value="PHZ85224.1"/>
    <property type="molecule type" value="Genomic_DNA"/>
</dbReference>
<evidence type="ECO:0000256" key="4">
    <source>
        <dbReference type="RuleBase" id="RU003345"/>
    </source>
</evidence>
<gene>
    <name evidence="6" type="ORF">CRD36_07390</name>
</gene>
<evidence type="ECO:0000313" key="6">
    <source>
        <dbReference type="EMBL" id="PHZ85224.1"/>
    </source>
</evidence>
<dbReference type="Proteomes" id="UP000229730">
    <property type="component" value="Unassembled WGS sequence"/>
</dbReference>
<dbReference type="OrthoDB" id="9812625at2"/>
<dbReference type="InterPro" id="IPR029510">
    <property type="entry name" value="Ald_DH_CS_GLU"/>
</dbReference>
<dbReference type="PROSITE" id="PS00070">
    <property type="entry name" value="ALDEHYDE_DEHYDR_CYS"/>
    <property type="match status" value="1"/>
</dbReference>
<evidence type="ECO:0000259" key="5">
    <source>
        <dbReference type="Pfam" id="PF00171"/>
    </source>
</evidence>
<organism evidence="6 7">
    <name type="scientific">Paremcibacter congregatus</name>
    <dbReference type="NCBI Taxonomy" id="2043170"/>
    <lineage>
        <taxon>Bacteria</taxon>
        <taxon>Pseudomonadati</taxon>
        <taxon>Pseudomonadota</taxon>
        <taxon>Alphaproteobacteria</taxon>
        <taxon>Emcibacterales</taxon>
        <taxon>Emcibacteraceae</taxon>
        <taxon>Paremcibacter</taxon>
    </lineage>
</organism>
<dbReference type="SUPFAM" id="SSF53720">
    <property type="entry name" value="ALDH-like"/>
    <property type="match status" value="1"/>
</dbReference>
<evidence type="ECO:0000256" key="2">
    <source>
        <dbReference type="ARBA" id="ARBA00023002"/>
    </source>
</evidence>
<comment type="caution">
    <text evidence="6">The sequence shown here is derived from an EMBL/GenBank/DDBJ whole genome shotgun (WGS) entry which is preliminary data.</text>
</comment>
<dbReference type="FunFam" id="3.40.605.10:FF:000001">
    <property type="entry name" value="Aldehyde dehydrogenase 1"/>
    <property type="match status" value="1"/>
</dbReference>